<dbReference type="InterPro" id="IPR036136">
    <property type="entry name" value="Nit/Sulf_reduc_fer-like_dom_sf"/>
</dbReference>
<keyword evidence="1" id="KW-0004">4Fe-4S</keyword>
<dbReference type="InterPro" id="IPR006066">
    <property type="entry name" value="NO2/SO3_Rdtase_FeS/sirohaem_BS"/>
</dbReference>
<dbReference type="GO" id="GO:0046872">
    <property type="term" value="F:metal ion binding"/>
    <property type="evidence" value="ECO:0007669"/>
    <property type="project" value="UniProtKB-KW"/>
</dbReference>
<feature type="domain" description="Nitrite/sulphite reductase 4Fe-4S" evidence="7">
    <location>
        <begin position="127"/>
        <end position="238"/>
    </location>
</feature>
<gene>
    <name evidence="9" type="ORF">S01H1_66909</name>
</gene>
<dbReference type="InterPro" id="IPR045854">
    <property type="entry name" value="NO2/SO3_Rdtase_4Fe4S_sf"/>
</dbReference>
<evidence type="ECO:0000256" key="1">
    <source>
        <dbReference type="ARBA" id="ARBA00022485"/>
    </source>
</evidence>
<dbReference type="SUPFAM" id="SSF55124">
    <property type="entry name" value="Nitrite/Sulfite reductase N-terminal domain-like"/>
    <property type="match status" value="1"/>
</dbReference>
<keyword evidence="6" id="KW-0411">Iron-sulfur</keyword>
<evidence type="ECO:0000313" key="9">
    <source>
        <dbReference type="EMBL" id="GAG34337.1"/>
    </source>
</evidence>
<feature type="domain" description="Nitrite/Sulfite reductase ferredoxin-like" evidence="8">
    <location>
        <begin position="51"/>
        <end position="117"/>
    </location>
</feature>
<feature type="non-terminal residue" evidence="9">
    <location>
        <position position="238"/>
    </location>
</feature>
<dbReference type="GO" id="GO:0051539">
    <property type="term" value="F:4 iron, 4 sulfur cluster binding"/>
    <property type="evidence" value="ECO:0007669"/>
    <property type="project" value="UniProtKB-KW"/>
</dbReference>
<dbReference type="Gene3D" id="3.30.413.10">
    <property type="entry name" value="Sulfite Reductase Hemoprotein, domain 1"/>
    <property type="match status" value="1"/>
</dbReference>
<keyword evidence="2" id="KW-0349">Heme</keyword>
<keyword evidence="5" id="KW-0408">Iron</keyword>
<comment type="caution">
    <text evidence="9">The sequence shown here is derived from an EMBL/GenBank/DDBJ whole genome shotgun (WGS) entry which is preliminary data.</text>
</comment>
<dbReference type="Pfam" id="PF01077">
    <property type="entry name" value="NIR_SIR"/>
    <property type="match status" value="1"/>
</dbReference>
<evidence type="ECO:0000256" key="6">
    <source>
        <dbReference type="ARBA" id="ARBA00023014"/>
    </source>
</evidence>
<evidence type="ECO:0000256" key="5">
    <source>
        <dbReference type="ARBA" id="ARBA00023004"/>
    </source>
</evidence>
<dbReference type="AlphaFoldDB" id="X0XFY0"/>
<dbReference type="PROSITE" id="PS00365">
    <property type="entry name" value="NIR_SIR"/>
    <property type="match status" value="1"/>
</dbReference>
<keyword evidence="4" id="KW-0560">Oxidoreductase</keyword>
<protein>
    <recommendedName>
        <fullName evidence="10">Nitrite/sulphite reductase 4Fe-4S domain-containing protein</fullName>
    </recommendedName>
</protein>
<dbReference type="InterPro" id="IPR005117">
    <property type="entry name" value="NiRdtase/SiRdtase_haem-b_fer"/>
</dbReference>
<evidence type="ECO:0000259" key="8">
    <source>
        <dbReference type="Pfam" id="PF03460"/>
    </source>
</evidence>
<sequence length="238" mass="25963">MKTGKNSQGIYRLPDSLAEDLENLREIIDKFGKGEISETRFRAFRVPQGIYEQREAGKYMLRVRLPAGMILPQQMRSVAGVSKKYGNRIIHVTTRQDVQVHRVSLENMYPALAALRQAGLSTKGGGGNTVRNITSCYDAGVCTTEVFDVSSYAVALTEFMLADPLSFELPRKYKIAFSGCSRDCAGATVSDVGFIAKRQNGKQGFSAYAGGGMGAYSKVGDLLEEFVPDGEVHLVAEA</sequence>
<dbReference type="GO" id="GO:0020037">
    <property type="term" value="F:heme binding"/>
    <property type="evidence" value="ECO:0007669"/>
    <property type="project" value="InterPro"/>
</dbReference>
<dbReference type="InterPro" id="IPR006067">
    <property type="entry name" value="NO2/SO3_Rdtase_4Fe4S_dom"/>
</dbReference>
<evidence type="ECO:0000256" key="3">
    <source>
        <dbReference type="ARBA" id="ARBA00022723"/>
    </source>
</evidence>
<keyword evidence="3" id="KW-0479">Metal-binding</keyword>
<dbReference type="PANTHER" id="PTHR32439">
    <property type="entry name" value="FERREDOXIN--NITRITE REDUCTASE, CHLOROPLASTIC"/>
    <property type="match status" value="1"/>
</dbReference>
<organism evidence="9">
    <name type="scientific">marine sediment metagenome</name>
    <dbReference type="NCBI Taxonomy" id="412755"/>
    <lineage>
        <taxon>unclassified sequences</taxon>
        <taxon>metagenomes</taxon>
        <taxon>ecological metagenomes</taxon>
    </lineage>
</organism>
<accession>X0XFY0</accession>
<dbReference type="SUPFAM" id="SSF56014">
    <property type="entry name" value="Nitrite and sulphite reductase 4Fe-4S domain-like"/>
    <property type="match status" value="1"/>
</dbReference>
<dbReference type="EMBL" id="BARS01044265">
    <property type="protein sequence ID" value="GAG34337.1"/>
    <property type="molecule type" value="Genomic_DNA"/>
</dbReference>
<evidence type="ECO:0008006" key="10">
    <source>
        <dbReference type="Google" id="ProtNLM"/>
    </source>
</evidence>
<dbReference type="GO" id="GO:0016491">
    <property type="term" value="F:oxidoreductase activity"/>
    <property type="evidence" value="ECO:0007669"/>
    <property type="project" value="UniProtKB-KW"/>
</dbReference>
<evidence type="ECO:0000256" key="4">
    <source>
        <dbReference type="ARBA" id="ARBA00023002"/>
    </source>
</evidence>
<reference evidence="9" key="1">
    <citation type="journal article" date="2014" name="Front. Microbiol.">
        <title>High frequency of phylogenetically diverse reductive dehalogenase-homologous genes in deep subseafloor sedimentary metagenomes.</title>
        <authorList>
            <person name="Kawai M."/>
            <person name="Futagami T."/>
            <person name="Toyoda A."/>
            <person name="Takaki Y."/>
            <person name="Nishi S."/>
            <person name="Hori S."/>
            <person name="Arai W."/>
            <person name="Tsubouchi T."/>
            <person name="Morono Y."/>
            <person name="Uchiyama I."/>
            <person name="Ito T."/>
            <person name="Fujiyama A."/>
            <person name="Inagaki F."/>
            <person name="Takami H."/>
        </authorList>
    </citation>
    <scope>NUCLEOTIDE SEQUENCE</scope>
    <source>
        <strain evidence="9">Expedition CK06-06</strain>
    </source>
</reference>
<evidence type="ECO:0000259" key="7">
    <source>
        <dbReference type="Pfam" id="PF01077"/>
    </source>
</evidence>
<name>X0XFY0_9ZZZZ</name>
<evidence type="ECO:0000256" key="2">
    <source>
        <dbReference type="ARBA" id="ARBA00022617"/>
    </source>
</evidence>
<proteinExistence type="predicted"/>
<dbReference type="InterPro" id="IPR051329">
    <property type="entry name" value="NIR_SIR_4Fe-4S"/>
</dbReference>
<dbReference type="Pfam" id="PF03460">
    <property type="entry name" value="NIR_SIR_ferr"/>
    <property type="match status" value="1"/>
</dbReference>
<dbReference type="PANTHER" id="PTHR32439:SF9">
    <property type="entry name" value="BLR3264 PROTEIN"/>
    <property type="match status" value="1"/>
</dbReference>